<dbReference type="PATRIC" id="fig|1117108.3.peg.3612"/>
<accession>S9U5W4</accession>
<gene>
    <name evidence="2" type="ORF">PAALTS15_17526</name>
</gene>
<dbReference type="eggNOG" id="ENOG5032WHE">
    <property type="taxonomic scope" value="Bacteria"/>
</dbReference>
<feature type="transmembrane region" description="Helical" evidence="1">
    <location>
        <begin position="302"/>
        <end position="323"/>
    </location>
</feature>
<evidence type="ECO:0000313" key="2">
    <source>
        <dbReference type="EMBL" id="EPY05880.1"/>
    </source>
</evidence>
<protein>
    <submittedName>
        <fullName evidence="2">Uncharacterized protein</fullName>
    </submittedName>
</protein>
<comment type="caution">
    <text evidence="2">The sequence shown here is derived from an EMBL/GenBank/DDBJ whole genome shotgun (WGS) entry which is preliminary data.</text>
</comment>
<proteinExistence type="predicted"/>
<reference evidence="2 3" key="1">
    <citation type="submission" date="2013-05" db="EMBL/GenBank/DDBJ databases">
        <authorList>
            <person name="Strain E.A."/>
            <person name="Brown E."/>
            <person name="Allard M.W."/>
            <person name="Luo Y.L."/>
        </authorList>
    </citation>
    <scope>NUCLEOTIDE SEQUENCE [LARGE SCALE GENOMIC DNA]</scope>
    <source>
        <strain evidence="2 3">TS-15</strain>
    </source>
</reference>
<evidence type="ECO:0000256" key="1">
    <source>
        <dbReference type="SAM" id="Phobius"/>
    </source>
</evidence>
<dbReference type="RefSeq" id="WP_021260792.1">
    <property type="nucleotide sequence ID" value="NZ_ATMT01000060.1"/>
</dbReference>
<keyword evidence="1" id="KW-0472">Membrane</keyword>
<dbReference type="Proteomes" id="UP000015344">
    <property type="component" value="Unassembled WGS sequence"/>
</dbReference>
<organism evidence="2 3">
    <name type="scientific">Paenibacillus alvei TS-15</name>
    <dbReference type="NCBI Taxonomy" id="1117108"/>
    <lineage>
        <taxon>Bacteria</taxon>
        <taxon>Bacillati</taxon>
        <taxon>Bacillota</taxon>
        <taxon>Bacilli</taxon>
        <taxon>Bacillales</taxon>
        <taxon>Paenibacillaceae</taxon>
        <taxon>Paenibacillus</taxon>
    </lineage>
</organism>
<name>S9U5W4_PAEAL</name>
<dbReference type="AlphaFoldDB" id="S9U5W4"/>
<keyword evidence="1" id="KW-0812">Transmembrane</keyword>
<keyword evidence="1" id="KW-1133">Transmembrane helix</keyword>
<dbReference type="EMBL" id="ATMT01000060">
    <property type="protein sequence ID" value="EPY05880.1"/>
    <property type="molecule type" value="Genomic_DNA"/>
</dbReference>
<evidence type="ECO:0000313" key="3">
    <source>
        <dbReference type="Proteomes" id="UP000015344"/>
    </source>
</evidence>
<sequence>MRSFAIWYSAKDENPETKEATVHINLWDKVEQDGDKNYCFDIGLLVEDITNIENIYLYAPFKVEKNELKDLGIVISNNKLVNAIFNENFTTTDGEPKRLIVNETEHKKAFVIYALEIESQILLRSCKSNGSTPGTIIEIKVSSIIPSDILRYYFRIRIQVQKNEIALINDEIKGVSIFSNQFTNTEIIDFRLNDVRSCSEELREQFNKGNKFGFLAIHYLILRNANDAMIHYGKEINSRMLENDLWKSYIDGANHNIIAYHIKSKADRIYNRKTGRYEINNYVEDFSDLSRFQYEKGTTRILTMYVMGIIGLGAIGGVLGNLISKLIKL</sequence>